<evidence type="ECO:0000256" key="2">
    <source>
        <dbReference type="ARBA" id="ARBA00006464"/>
    </source>
</evidence>
<dbReference type="Proteomes" id="UP000062788">
    <property type="component" value="Unassembled WGS sequence"/>
</dbReference>
<dbReference type="AlphaFoldDB" id="A0A103E6U2"/>
<dbReference type="NCBIfam" id="TIGR03025">
    <property type="entry name" value="EPS_sugtrans"/>
    <property type="match status" value="1"/>
</dbReference>
<feature type="transmembrane region" description="Helical" evidence="7">
    <location>
        <begin position="100"/>
        <end position="118"/>
    </location>
</feature>
<evidence type="ECO:0000256" key="5">
    <source>
        <dbReference type="ARBA" id="ARBA00022989"/>
    </source>
</evidence>
<dbReference type="Gene3D" id="3.40.50.720">
    <property type="entry name" value="NAD(P)-binding Rossmann-like Domain"/>
    <property type="match status" value="1"/>
</dbReference>
<proteinExistence type="inferred from homology"/>
<dbReference type="PANTHER" id="PTHR30576">
    <property type="entry name" value="COLANIC BIOSYNTHESIS UDP-GLUCOSE LIPID CARRIER TRANSFERASE"/>
    <property type="match status" value="1"/>
</dbReference>
<protein>
    <submittedName>
        <fullName evidence="9">Undecaprenyl-phosphate glucose phosphotransferase</fullName>
    </submittedName>
</protein>
<keyword evidence="3 9" id="KW-0808">Transferase</keyword>
<evidence type="ECO:0000313" key="9">
    <source>
        <dbReference type="EMBL" id="KVE29462.1"/>
    </source>
</evidence>
<accession>A0A103E6U2</accession>
<reference evidence="9 10" key="1">
    <citation type="submission" date="2015-11" db="EMBL/GenBank/DDBJ databases">
        <title>Expanding the genomic diversity of Burkholderia species for the development of highly accurate diagnostics.</title>
        <authorList>
            <person name="Sahl J."/>
            <person name="Keim P."/>
            <person name="Wagner D."/>
        </authorList>
    </citation>
    <scope>NUCLEOTIDE SEQUENCE [LARGE SCALE GENOMIC DNA]</scope>
    <source>
        <strain evidence="9 10">TSV85</strain>
    </source>
</reference>
<evidence type="ECO:0000256" key="4">
    <source>
        <dbReference type="ARBA" id="ARBA00022692"/>
    </source>
</evidence>
<comment type="subcellular location">
    <subcellularLocation>
        <location evidence="1">Membrane</location>
        <topology evidence="1">Multi-pass membrane protein</topology>
    </subcellularLocation>
</comment>
<evidence type="ECO:0000256" key="3">
    <source>
        <dbReference type="ARBA" id="ARBA00022679"/>
    </source>
</evidence>
<evidence type="ECO:0000256" key="6">
    <source>
        <dbReference type="ARBA" id="ARBA00023136"/>
    </source>
</evidence>
<sequence>MMPSLFQLIDVLLVVTAALGAPSGNDAFAAAGDMRFAAVCLDAALVLAVFPWFSVYRAWREQPLAALVVRVLAAWTLAQTLTFAVVAALGGASAVPRQWFAGWSVLAALALVAARIAVRRLSSVRASGRHGKPIAIAAGRAEGRRIVKRIALGAQPGFRPVIVFDAQCVERTEVFGVPVVGRLEPFLDTLRRQRVRELWIVAQPGETPLIEPFVDALRNDFIDIRFIPELDRLPFANGGVTELLGLPVINVVTSPLRDWQRLPKAVFDRLFALAVLIACAPLLAAIACAVKLSSPGPVFFRQRRMGVDGRDFRIYKFRSMRLHADEPGRVTQATKGDPRITKIGAFLRRTSLDELPQFINVLKGEMSVVGPRPHATEHDELYKNLVRNYMYRYRIKPGITGWAQVNGFRGETDRVDKMERRVEFDLYYIRHWNFWFDLKIVFLTLLRGFTGPAAY</sequence>
<dbReference type="InterPro" id="IPR003362">
    <property type="entry name" value="Bact_transf"/>
</dbReference>
<evidence type="ECO:0000259" key="8">
    <source>
        <dbReference type="Pfam" id="PF02397"/>
    </source>
</evidence>
<feature type="transmembrane region" description="Helical" evidence="7">
    <location>
        <begin position="270"/>
        <end position="292"/>
    </location>
</feature>
<dbReference type="NCBIfam" id="TIGR03023">
    <property type="entry name" value="WcaJ_sugtrans"/>
    <property type="match status" value="1"/>
</dbReference>
<evidence type="ECO:0000313" key="10">
    <source>
        <dbReference type="Proteomes" id="UP000062788"/>
    </source>
</evidence>
<evidence type="ECO:0000256" key="1">
    <source>
        <dbReference type="ARBA" id="ARBA00004141"/>
    </source>
</evidence>
<organism evidence="9 10">
    <name type="scientific">Burkholderia singularis</name>
    <dbReference type="NCBI Taxonomy" id="1503053"/>
    <lineage>
        <taxon>Bacteria</taxon>
        <taxon>Pseudomonadati</taxon>
        <taxon>Pseudomonadota</taxon>
        <taxon>Betaproteobacteria</taxon>
        <taxon>Burkholderiales</taxon>
        <taxon>Burkholderiaceae</taxon>
        <taxon>Burkholderia</taxon>
        <taxon>pseudomallei group</taxon>
    </lineage>
</organism>
<dbReference type="Pfam" id="PF02397">
    <property type="entry name" value="Bac_transf"/>
    <property type="match status" value="1"/>
</dbReference>
<gene>
    <name evidence="9" type="ORF">WS67_04555</name>
</gene>
<feature type="domain" description="Bacterial sugar transferase" evidence="8">
    <location>
        <begin position="264"/>
        <end position="447"/>
    </location>
</feature>
<keyword evidence="10" id="KW-1185">Reference proteome</keyword>
<feature type="transmembrane region" description="Helical" evidence="7">
    <location>
        <begin position="67"/>
        <end position="94"/>
    </location>
</feature>
<name>A0A103E6U2_9BURK</name>
<dbReference type="GO" id="GO:0016020">
    <property type="term" value="C:membrane"/>
    <property type="evidence" value="ECO:0007669"/>
    <property type="project" value="UniProtKB-SubCell"/>
</dbReference>
<dbReference type="RefSeq" id="WP_059513339.1">
    <property type="nucleotide sequence ID" value="NZ_LOWA01000013.1"/>
</dbReference>
<keyword evidence="4 7" id="KW-0812">Transmembrane</keyword>
<evidence type="ECO:0000256" key="7">
    <source>
        <dbReference type="SAM" id="Phobius"/>
    </source>
</evidence>
<keyword evidence="5 7" id="KW-1133">Transmembrane helix</keyword>
<dbReference type="OrthoDB" id="9808602at2"/>
<dbReference type="Pfam" id="PF13727">
    <property type="entry name" value="CoA_binding_3"/>
    <property type="match status" value="1"/>
</dbReference>
<dbReference type="InterPro" id="IPR017473">
    <property type="entry name" value="Undecaprenyl-P_gluc_Ptfrase"/>
</dbReference>
<comment type="caution">
    <text evidence="9">The sequence shown here is derived from an EMBL/GenBank/DDBJ whole genome shotgun (WGS) entry which is preliminary data.</text>
</comment>
<dbReference type="InterPro" id="IPR017475">
    <property type="entry name" value="EPS_sugar_tfrase"/>
</dbReference>
<dbReference type="PANTHER" id="PTHR30576:SF0">
    <property type="entry name" value="UNDECAPRENYL-PHOSPHATE N-ACETYLGALACTOSAMINYL 1-PHOSPHATE TRANSFERASE-RELATED"/>
    <property type="match status" value="1"/>
</dbReference>
<feature type="transmembrane region" description="Helical" evidence="7">
    <location>
        <begin position="36"/>
        <end position="55"/>
    </location>
</feature>
<dbReference type="GO" id="GO:0016780">
    <property type="term" value="F:phosphotransferase activity, for other substituted phosphate groups"/>
    <property type="evidence" value="ECO:0007669"/>
    <property type="project" value="TreeGrafter"/>
</dbReference>
<comment type="similarity">
    <text evidence="2">Belongs to the bacterial sugar transferase family.</text>
</comment>
<dbReference type="EMBL" id="LOWA01000013">
    <property type="protein sequence ID" value="KVE29462.1"/>
    <property type="molecule type" value="Genomic_DNA"/>
</dbReference>
<keyword evidence="6 7" id="KW-0472">Membrane</keyword>